<reference evidence="7 8" key="1">
    <citation type="submission" date="2022-11" db="EMBL/GenBank/DDBJ databases">
        <title>Haliovirga abyssi gen. nov., sp. nov., a mesophilic fermentative bacterium isolated from the Iheya North hydrothermal field and the proposal of Haliovirgaceae fam. nov.</title>
        <authorList>
            <person name="Miyazaki U."/>
            <person name="Tame A."/>
            <person name="Miyazaki J."/>
            <person name="Takai K."/>
            <person name="Sawayama S."/>
            <person name="Kitajima M."/>
            <person name="Okamoto A."/>
            <person name="Nakagawa S."/>
        </authorList>
    </citation>
    <scope>NUCLEOTIDE SEQUENCE [LARGE SCALE GENOMIC DNA]</scope>
    <source>
        <strain evidence="7 8">IC12</strain>
    </source>
</reference>
<evidence type="ECO:0000256" key="4">
    <source>
        <dbReference type="ARBA" id="ARBA00022837"/>
    </source>
</evidence>
<evidence type="ECO:0008006" key="9">
    <source>
        <dbReference type="Google" id="ProtNLM"/>
    </source>
</evidence>
<dbReference type="InterPro" id="IPR059100">
    <property type="entry name" value="TSP3_bac"/>
</dbReference>
<evidence type="ECO:0000256" key="1">
    <source>
        <dbReference type="ARBA" id="ARBA00004613"/>
    </source>
</evidence>
<feature type="region of interest" description="Disordered" evidence="6">
    <location>
        <begin position="1525"/>
        <end position="1560"/>
    </location>
</feature>
<keyword evidence="3" id="KW-0732">Signal</keyword>
<dbReference type="Pfam" id="PF18884">
    <property type="entry name" value="TSP3_bac"/>
    <property type="match status" value="2"/>
</dbReference>
<dbReference type="InterPro" id="IPR018247">
    <property type="entry name" value="EF_Hand_1_Ca_BS"/>
</dbReference>
<organism evidence="7 8">
    <name type="scientific">Haliovirga abyssi</name>
    <dbReference type="NCBI Taxonomy" id="2996794"/>
    <lineage>
        <taxon>Bacteria</taxon>
        <taxon>Fusobacteriati</taxon>
        <taxon>Fusobacteriota</taxon>
        <taxon>Fusobacteriia</taxon>
        <taxon>Fusobacteriales</taxon>
        <taxon>Haliovirgaceae</taxon>
        <taxon>Haliovirga</taxon>
    </lineage>
</organism>
<dbReference type="InterPro" id="IPR013784">
    <property type="entry name" value="Carb-bd-like_fold"/>
</dbReference>
<dbReference type="PROSITE" id="PS00018">
    <property type="entry name" value="EF_HAND_1"/>
    <property type="match status" value="2"/>
</dbReference>
<comment type="subcellular location">
    <subcellularLocation>
        <location evidence="1">Secreted</location>
    </subcellularLocation>
</comment>
<dbReference type="Pfam" id="PF13181">
    <property type="entry name" value="TPR_8"/>
    <property type="match status" value="1"/>
</dbReference>
<dbReference type="KEGG" id="haby:HLVA_03610"/>
<dbReference type="Pfam" id="PF13620">
    <property type="entry name" value="CarboxypepD_reg"/>
    <property type="match status" value="1"/>
</dbReference>
<dbReference type="Proteomes" id="UP001321582">
    <property type="component" value="Chromosome"/>
</dbReference>
<dbReference type="InterPro" id="IPR011990">
    <property type="entry name" value="TPR-like_helical_dom_sf"/>
</dbReference>
<dbReference type="SUPFAM" id="SSF48452">
    <property type="entry name" value="TPR-like"/>
    <property type="match status" value="1"/>
</dbReference>
<keyword evidence="4" id="KW-0106">Calcium</keyword>
<evidence type="ECO:0000256" key="2">
    <source>
        <dbReference type="ARBA" id="ARBA00022525"/>
    </source>
</evidence>
<keyword evidence="5" id="KW-0802">TPR repeat</keyword>
<dbReference type="SMART" id="SM00028">
    <property type="entry name" value="TPR"/>
    <property type="match status" value="2"/>
</dbReference>
<name>A0AAU9DEM2_9FUSO</name>
<dbReference type="SUPFAM" id="SSF49452">
    <property type="entry name" value="Starch-binding domain-like"/>
    <property type="match status" value="1"/>
</dbReference>
<evidence type="ECO:0000313" key="7">
    <source>
        <dbReference type="EMBL" id="BDU49792.1"/>
    </source>
</evidence>
<feature type="compositionally biased region" description="Acidic residues" evidence="6">
    <location>
        <begin position="1540"/>
        <end position="1549"/>
    </location>
</feature>
<feature type="region of interest" description="Disordered" evidence="6">
    <location>
        <begin position="791"/>
        <end position="842"/>
    </location>
</feature>
<dbReference type="Gene3D" id="2.60.40.1120">
    <property type="entry name" value="Carboxypeptidase-like, regulatory domain"/>
    <property type="match status" value="1"/>
</dbReference>
<feature type="compositionally biased region" description="Basic and acidic residues" evidence="6">
    <location>
        <begin position="1525"/>
        <end position="1534"/>
    </location>
</feature>
<feature type="compositionally biased region" description="Acidic residues" evidence="6">
    <location>
        <begin position="811"/>
        <end position="820"/>
    </location>
</feature>
<dbReference type="Gene3D" id="1.25.40.10">
    <property type="entry name" value="Tetratricopeptide repeat domain"/>
    <property type="match status" value="2"/>
</dbReference>
<dbReference type="RefSeq" id="WP_307904736.1">
    <property type="nucleotide sequence ID" value="NZ_AP027059.1"/>
</dbReference>
<dbReference type="PROSITE" id="PS51257">
    <property type="entry name" value="PROKAR_LIPOPROTEIN"/>
    <property type="match status" value="1"/>
</dbReference>
<feature type="repeat" description="TPR" evidence="5">
    <location>
        <begin position="406"/>
        <end position="439"/>
    </location>
</feature>
<dbReference type="EMBL" id="AP027059">
    <property type="protein sequence ID" value="BDU49792.1"/>
    <property type="molecule type" value="Genomic_DNA"/>
</dbReference>
<gene>
    <name evidence="7" type="ORF">HLVA_03610</name>
</gene>
<evidence type="ECO:0000313" key="8">
    <source>
        <dbReference type="Proteomes" id="UP001321582"/>
    </source>
</evidence>
<dbReference type="InterPro" id="IPR019734">
    <property type="entry name" value="TPR_rpt"/>
</dbReference>
<dbReference type="GO" id="GO:0030246">
    <property type="term" value="F:carbohydrate binding"/>
    <property type="evidence" value="ECO:0007669"/>
    <property type="project" value="InterPro"/>
</dbReference>
<keyword evidence="8" id="KW-1185">Reference proteome</keyword>
<evidence type="ECO:0000256" key="6">
    <source>
        <dbReference type="SAM" id="MobiDB-lite"/>
    </source>
</evidence>
<protein>
    <recommendedName>
        <fullName evidence="9">Tetratricopeptide repeat protein</fullName>
    </recommendedName>
</protein>
<accession>A0AAU9DEM2</accession>
<dbReference type="PROSITE" id="PS50005">
    <property type="entry name" value="TPR"/>
    <property type="match status" value="1"/>
</dbReference>
<sequence length="3160" mass="350208">MKKSIVIVLIGLLGLSGCIGVWGDKTTVKPKYEKTAVDYYEAARTNFADPYKVTTPEEVDKNVVENAKMAEGKSLLEKDSEIEMKSKLLRAMAQNYKGQLLVEEGEDSPTGAISRARAISINNSKAELEFAEANIELSALEYKSIAAKAIKVNVLSNWSQIDDTKLTAAEDAADNLSMVQDQIDSDPNLQNIKVAGEKIESEDVLTKVADIYIKKGDNKKAMESLAKAQEITDGKNKTTKDSKVLKIKIKMADVLIDSGQPEAAAKVLKSVVDESQSMSASTDIKEKAKAKLVAEGLQRVQAIAEAGVDLSDTGIDTEKVKKGLKNVTDVANAGTQNLITDEKLNSIKGKVADKINEAKDNVEVGKDKEINNAYSQLLIGELDKSEKLFETLIQDSEVLASGKYTRDVIFGLALVYTKKGETENAIETYKRVSVLIPEDGDSVKRAAMEISKLSEDKTEEVGGNKLVIIPPTFKKTSFLPGDSLSLAIDIMYSDMSNIDKNIELKASIYNKQGEEEKDIMRAINFKYDEKNVFKGEAVISLTAISGQYKLVIMAKEKNGALYSRFEMPIFIGRISDIKNNVKIDMVKIDKDILKVELMNFKTNSGIKLKINSTEAAISMAGEAIYSLTGSDKLDGEHEMNIELYQNNKVVDTRIFKYKIGTLEVISDESRAAIEVKVKDIVSRFNGDKANILSLVDDKSNLYRVLSDKLTTASAIDITREEINKPIVDKYGNFAIVRTNEKVTVNDNEIPYYQEYKLVKIVDEDGAESWKIRNIAFLDILFVNSKNIDTDNDGLTDEEEEQLGTNPNNPDTDGDGYTDGEEVAKNSDPNNKDSVPAEEEGVNATETVNILNQVFDILSNSEAKDTIEGFINGSTTESAISFINKYYTENIDETFKEELTNKIKENLEFLSNKKVTLKFIKPNVEEKKLNEIPFDLRKKSNIYILNLDVVFDLRDDSDRPIFTDNMHFEFVGKKSEDGSLSWKVRYASKLENGFFIPEILKSADNQDNDGDGYIDEELPNGEDDDGDGLVDEDLRAPIGGGVDDTGVVKFTLNNNHMKFVKIIAKYSVNSTDTTESAIILKGAIRRFGRIQTETTEDKLPLNTELKVKIDVEGVGKYESDWFTLTADSQEEDLGDITNKLMEPMKITFPENEHEFDLSTTNGGVRIEWTKLNSDEIKTYAVVVVTDMRDIEQGNFDNFVAVKFMDATTTESAMSWDYKESSMDDFDVNNGFGRKLLPNTNYIAVIGAFKEDISTLMQESNESDPVVISKPVMFKVKGIEGLYKVGGNIYNNNFIPFGVNIAVMENMPDNAEDVTPDYIFRIDSSNAAGWDNGERAFRLPFEISIPEGKYYIGAYLDVNNNGRIDEGDLLSNLLGEEDNDNNGEPDGFVVDKDKTATKLYLRENMGGDTIKGTITNKTDMAGNLMVAILEYNKESQEPHGNFVTDMIAGNINANDDNDYKMNFKPYGDGNIAFGIETFIDLNGDRMPEPNEPKSSFTKFYDNGGYIIDKEHIDLTINKIVTPGDGIDNDKDGKVDEELPNGIDDDGDGLIDEDTKIPENTAGDGEVIGKVELEGGYGSFIDYGVLIYNTKEDFYNFLFGGTTDGGGNYDITGLPVDLPENEKLMIEFKKEGYQQVTTEAGITKDMHTNTLQTIILKKRLKITKPNTQFVMWNIGDSNLDTEVMWELKSGVKYKIVVGWDYETAQSKPIFEKDLGSDIDTYTFTKEDLQNIGIGHRVILVIGAGAASAPIDVEIQDNTTYNNKIIGEIVTKEPINQNIILGLFENDPKNMNEFRPKYRFDIDRMNYTTTNSAISGEMSYIYSYNFTIPETGFYYIAAMVDNDANNMITPNDFVGMLNYAMQIKAGDNQISRFGLERMQGGDNLDITIDVDNSITVGNIMLGLYKWDSATGNWKEKPEEQSNEPFMYHQEFGRQYDLEYKDENGEVNRYALMAFVDVDGDGMPKNTEEVKSDYIELTFDNTGRIINRNIYLPIMKNKVTGTSKIDVTVIADDNSTITGANVEIYNEKYNLRIMMVTNASGEVVFEKLPAGKYDVKVRKEGYSEEYEEIYTVDGETTTKSFTMQQQLGETYFLRGTIMIEGATETLNMGRVVVNIINSDNTEEYVTDSSIMNNNFEIGNLVSGSYRLHVVDIAGYPEEVRDFVIDKSDIYIDDIVLKKLGEGSISGNVSARNFPWGEIRVNTLSGKEVGQAQIDPVTGSFVVDGLPIGTELKYEINVEGYMWYGNKVTIDETIKTVDFGTINLQEAGTNTLEVTITNPEVVTDFWHAGILKVDENGNKDYITNGEWNGVDKIYFRNIPTGNFVIEISGNGFMDVQDMPVEVINENTILNITLKTPIKIVSPATHSIEKDGSGNYTVNFQWEDNTAAVNTYVIAVKQGEINNDNITGPEYFDTALILVDKTTKEWTYVDKAKATGSLEFANSLTPNYMYGYMILGFAETTTELEAKINNSEDVEPIITSEPDSFMLASDAVGEVEVKVINTNNVPIPSDGSILVAIFKDYMPMGEDGGPTGDQIVGIKENVPVSTSLLPGNAGGMPGQTITVPISQEMVSTGATTGYVAFVMVQDGMGNEIKDLFGADLVKFNSTGLVEPIDINMIGGASDEVMGMFAKKIVTLNLTLPTDMNIDYSKNVKMEADIYSEDKHDGIAWKEFKVNSDSELPTTITLYIMKDYDINNNYKIHTSIYYDNGAGNKENIAGDYDVVFDDGDSYNMDLQLDNGNQQPSGKDITLIGNITNNVNQGAIVMDILKTDEQGNPLLDGNNDPLPPVYHRDNVSEGALNEVANLENGSYKAVFILDLGPQGPSPEDIKEFRDFNVTDITTDISLGDIEFNATQPTGKDVTLTGTITNNVTQGAIVMDILKTDEQGNPLLDGNNNPLPPVYHRDNVSEGALNEVANLENGSYKAVFILDLGAQGPSPEDVKEFRDFNITDTTTDISLGDIEFNATQPTGKDVTLTGTITNNVTQGAIVMDILKTDEQGNPLLDGNNDPLPPVYHRDNVSEGALNEVANLENGSYKAVFILDLGPQGPSPEDVKEFRDFNVTDTTTEIPLAEVKFVINVILTGTNSTGGGELFILVNGQKLVSNLPAERVGNELKVEYNLPIGTYKAEAFIDTNGNGQYDSGERKVEIQTFDITKDNYYTTQQYNTDIF</sequence>
<evidence type="ECO:0000256" key="3">
    <source>
        <dbReference type="ARBA" id="ARBA00022729"/>
    </source>
</evidence>
<proteinExistence type="predicted"/>
<feature type="region of interest" description="Disordered" evidence="6">
    <location>
        <begin position="1005"/>
        <end position="1028"/>
    </location>
</feature>
<evidence type="ECO:0000256" key="5">
    <source>
        <dbReference type="PROSITE-ProRule" id="PRU00339"/>
    </source>
</evidence>
<keyword evidence="2" id="KW-0964">Secreted</keyword>
<feature type="compositionally biased region" description="Acidic residues" evidence="6">
    <location>
        <begin position="791"/>
        <end position="801"/>
    </location>
</feature>